<reference evidence="1 2" key="1">
    <citation type="submission" date="2019-04" db="EMBL/GenBank/DDBJ databases">
        <title>Isachenkonia alkalipeptolytica gen. nov. sp. nov. a new anaerobic, alkiliphilic organothrophic bacterium capable to reduce synthesized ferrihydrite isolated from a soda lake.</title>
        <authorList>
            <person name="Toshchakov S.V."/>
            <person name="Zavarzina D.G."/>
            <person name="Zhilina T.N."/>
            <person name="Kostrikina N.A."/>
            <person name="Kublanov I.V."/>
        </authorList>
    </citation>
    <scope>NUCLEOTIDE SEQUENCE [LARGE SCALE GENOMIC DNA]</scope>
    <source>
        <strain evidence="1 2">Z-1701</strain>
    </source>
</reference>
<dbReference type="AlphaFoldDB" id="A0AA43XK25"/>
<dbReference type="RefSeq" id="WP_160719408.1">
    <property type="nucleotide sequence ID" value="NZ_SUMG01000003.1"/>
</dbReference>
<sequence>MKERTLLLLFALGLLLVMQIGCDFTKQSMDLEKEIAEAIQERTEELAGNRQLEEIHYITIVEDGAFVFYQEEKTLHYGFLRNYVEDWKWVFGGGGVELIGKDNQMKAESEQAMTHSKVHYEDYPVHQMIYGVVNDPGIVKIEKEVDEGYQQANISRLDNGLTLWYMFIEDEDRELGRTIGKSRDGEVIYER</sequence>
<dbReference type="Proteomes" id="UP000449710">
    <property type="component" value="Unassembled WGS sequence"/>
</dbReference>
<evidence type="ECO:0000313" key="2">
    <source>
        <dbReference type="Proteomes" id="UP000449710"/>
    </source>
</evidence>
<comment type="caution">
    <text evidence="1">The sequence shown here is derived from an EMBL/GenBank/DDBJ whole genome shotgun (WGS) entry which is preliminary data.</text>
</comment>
<evidence type="ECO:0000313" key="1">
    <source>
        <dbReference type="EMBL" id="NBG87711.1"/>
    </source>
</evidence>
<organism evidence="1 2">
    <name type="scientific">Isachenkonia alkalipeptolytica</name>
    <dbReference type="NCBI Taxonomy" id="2565777"/>
    <lineage>
        <taxon>Bacteria</taxon>
        <taxon>Bacillati</taxon>
        <taxon>Bacillota</taxon>
        <taxon>Clostridia</taxon>
        <taxon>Eubacteriales</taxon>
        <taxon>Clostridiaceae</taxon>
        <taxon>Isachenkonia</taxon>
    </lineage>
</organism>
<protein>
    <submittedName>
        <fullName evidence="1">Uncharacterized protein</fullName>
    </submittedName>
</protein>
<name>A0AA43XK25_9CLOT</name>
<proteinExistence type="predicted"/>
<dbReference type="EMBL" id="SUMG01000003">
    <property type="protein sequence ID" value="NBG87711.1"/>
    <property type="molecule type" value="Genomic_DNA"/>
</dbReference>
<accession>A0AA43XK25</accession>
<gene>
    <name evidence="1" type="ORF">ISALK_04280</name>
</gene>
<keyword evidence="2" id="KW-1185">Reference proteome</keyword>